<evidence type="ECO:0000313" key="1">
    <source>
        <dbReference type="EMBL" id="GGM32259.1"/>
    </source>
</evidence>
<organism evidence="1 2">
    <name type="scientific">Deinococcus arenae</name>
    <dbReference type="NCBI Taxonomy" id="1452751"/>
    <lineage>
        <taxon>Bacteria</taxon>
        <taxon>Thermotogati</taxon>
        <taxon>Deinococcota</taxon>
        <taxon>Deinococci</taxon>
        <taxon>Deinococcales</taxon>
        <taxon>Deinococcaceae</taxon>
        <taxon>Deinococcus</taxon>
    </lineage>
</organism>
<evidence type="ECO:0000313" key="2">
    <source>
        <dbReference type="Proteomes" id="UP000600547"/>
    </source>
</evidence>
<comment type="caution">
    <text evidence="1">The sequence shown here is derived from an EMBL/GenBank/DDBJ whole genome shotgun (WGS) entry which is preliminary data.</text>
</comment>
<protein>
    <submittedName>
        <fullName evidence="1">Uncharacterized protein</fullName>
    </submittedName>
</protein>
<dbReference type="EMBL" id="BMQG01000002">
    <property type="protein sequence ID" value="GGM32259.1"/>
    <property type="molecule type" value="Genomic_DNA"/>
</dbReference>
<sequence length="120" mass="13933">MWRGPRAEAGAGERACYVQTHEGLRVHHWVRPRPRPWGFFELMAVGVRNALLELPHRREGEVSVLSEGLVELFLDHLPAEEFNLVLSHTQDGLLHAPFRSERFDDFWNTEVLPLLNVDER</sequence>
<proteinExistence type="predicted"/>
<dbReference type="AlphaFoldDB" id="A0A8H9GMM5"/>
<accession>A0A8H9GMM5</accession>
<gene>
    <name evidence="1" type="ORF">GCM10008956_05540</name>
</gene>
<keyword evidence="2" id="KW-1185">Reference proteome</keyword>
<reference evidence="2" key="1">
    <citation type="journal article" date="2019" name="Int. J. Syst. Evol. Microbiol.">
        <title>The Global Catalogue of Microorganisms (GCM) 10K type strain sequencing project: providing services to taxonomists for standard genome sequencing and annotation.</title>
        <authorList>
            <consortium name="The Broad Institute Genomics Platform"/>
            <consortium name="The Broad Institute Genome Sequencing Center for Infectious Disease"/>
            <person name="Wu L."/>
            <person name="Ma J."/>
        </authorList>
    </citation>
    <scope>NUCLEOTIDE SEQUENCE [LARGE SCALE GENOMIC DNA]</scope>
    <source>
        <strain evidence="2">JCM 31047</strain>
    </source>
</reference>
<dbReference type="Proteomes" id="UP000600547">
    <property type="component" value="Unassembled WGS sequence"/>
</dbReference>
<name>A0A8H9GMM5_9DEIO</name>